<dbReference type="RefSeq" id="WP_047940341.1">
    <property type="nucleotide sequence ID" value="NZ_CP053989.1"/>
</dbReference>
<dbReference type="PATRIC" id="fig|1397.4.peg.1751"/>
<dbReference type="InterPro" id="IPR020210">
    <property type="entry name" value="Uncharacterised_YpbF_TM"/>
</dbReference>
<evidence type="ECO:0000256" key="1">
    <source>
        <dbReference type="SAM" id="Phobius"/>
    </source>
</evidence>
<evidence type="ECO:0008006" key="4">
    <source>
        <dbReference type="Google" id="ProtNLM"/>
    </source>
</evidence>
<evidence type="ECO:0000313" key="2">
    <source>
        <dbReference type="EMBL" id="KLV27786.1"/>
    </source>
</evidence>
<gene>
    <name evidence="2" type="ORF">ABW02_02480</name>
</gene>
<dbReference type="GeneID" id="56350207"/>
<keyword evidence="1" id="KW-0812">Transmembrane</keyword>
<dbReference type="Proteomes" id="UP000036045">
    <property type="component" value="Unassembled WGS sequence"/>
</dbReference>
<keyword evidence="1" id="KW-1133">Transmembrane helix</keyword>
<name>A0A0J1IP95_NIACI</name>
<dbReference type="AlphaFoldDB" id="A0A0J1IP95"/>
<evidence type="ECO:0000313" key="3">
    <source>
        <dbReference type="Proteomes" id="UP000036045"/>
    </source>
</evidence>
<dbReference type="OrthoDB" id="2969742at2"/>
<organism evidence="2 3">
    <name type="scientific">Niallia circulans</name>
    <name type="common">Bacillus circulans</name>
    <dbReference type="NCBI Taxonomy" id="1397"/>
    <lineage>
        <taxon>Bacteria</taxon>
        <taxon>Bacillati</taxon>
        <taxon>Bacillota</taxon>
        <taxon>Bacilli</taxon>
        <taxon>Bacillales</taxon>
        <taxon>Bacillaceae</taxon>
        <taxon>Niallia</taxon>
    </lineage>
</organism>
<protein>
    <recommendedName>
        <fullName evidence="4">DUF2663 family protein</fullName>
    </recommendedName>
</protein>
<dbReference type="EMBL" id="LDPH01000002">
    <property type="protein sequence ID" value="KLV27786.1"/>
    <property type="molecule type" value="Genomic_DNA"/>
</dbReference>
<feature type="transmembrane region" description="Helical" evidence="1">
    <location>
        <begin position="81"/>
        <end position="97"/>
    </location>
</feature>
<accession>A0A0J1IP95</accession>
<keyword evidence="3" id="KW-1185">Reference proteome</keyword>
<proteinExistence type="predicted"/>
<keyword evidence="1" id="KW-0472">Membrane</keyword>
<dbReference type="Pfam" id="PF10864">
    <property type="entry name" value="DUF2663"/>
    <property type="match status" value="1"/>
</dbReference>
<sequence>MERSIFPERYDLDGTTKKVLIKIIEKKKKYDKLKNRHLLIMWFTIFASFCYFIWLYKHIAIPYSHSFAVMFSVYVKESENLYLLFLLIGAFGYMNVLRQKRDKAEKEYHDLRCEFIDKSKDLFGNSETWNVRHEIYNTIKDSYDINLFHQAK</sequence>
<feature type="transmembrane region" description="Helical" evidence="1">
    <location>
        <begin position="38"/>
        <end position="61"/>
    </location>
</feature>
<reference evidence="2 3" key="1">
    <citation type="submission" date="2015-05" db="EMBL/GenBank/DDBJ databases">
        <title>Whole genome sequence and identification of bacterial endophytes from Costus igneus.</title>
        <authorList>
            <person name="Lee Y.P."/>
            <person name="Gan H.M."/>
            <person name="Eng W."/>
            <person name="Wheatley M.S."/>
            <person name="Caraballo A."/>
            <person name="Polter S."/>
            <person name="Savka M.A."/>
            <person name="Hudson A.O."/>
        </authorList>
    </citation>
    <scope>NUCLEOTIDE SEQUENCE [LARGE SCALE GENOMIC DNA]</scope>
    <source>
        <strain evidence="2 3">RIT379</strain>
    </source>
</reference>
<comment type="caution">
    <text evidence="2">The sequence shown here is derived from an EMBL/GenBank/DDBJ whole genome shotgun (WGS) entry which is preliminary data.</text>
</comment>